<dbReference type="AlphaFoldDB" id="Q0WT34"/>
<evidence type="ECO:0000313" key="1">
    <source>
        <dbReference type="EMBL" id="BAE99714.1"/>
    </source>
</evidence>
<reference evidence="1" key="1">
    <citation type="submission" date="2006-07" db="EMBL/GenBank/DDBJ databases">
        <title>Large-scale analysis of RIKEN Arabidopsis full-length (RAFL) cDNAs.</title>
        <authorList>
            <person name="Totoki Y."/>
            <person name="Seki M."/>
            <person name="Ishida J."/>
            <person name="Nakajima M."/>
            <person name="Enju A."/>
            <person name="Morosawa T."/>
            <person name="Kamiya A."/>
            <person name="Narusaka M."/>
            <person name="Shin-i T."/>
            <person name="Nakagawa M."/>
            <person name="Sakamoto N."/>
            <person name="Oishi K."/>
            <person name="Kohara Y."/>
            <person name="Kobayashi M."/>
            <person name="Toyoda A."/>
            <person name="Sakaki Y."/>
            <person name="Sakurai T."/>
            <person name="Iida K."/>
            <person name="Akiyama K."/>
            <person name="Satou M."/>
            <person name="Toyoda T."/>
            <person name="Konagaya A."/>
            <person name="Carninci P."/>
            <person name="Kawai J."/>
            <person name="Hayashizaki Y."/>
            <person name="Shinozaki K."/>
        </authorList>
    </citation>
    <scope>NUCLEOTIDE SEQUENCE</scope>
</reference>
<organism evidence="1">
    <name type="scientific">Arabidopsis thaliana</name>
    <name type="common">Mouse-ear cress</name>
    <dbReference type="NCBI Taxonomy" id="3702"/>
    <lineage>
        <taxon>Eukaryota</taxon>
        <taxon>Viridiplantae</taxon>
        <taxon>Streptophyta</taxon>
        <taxon>Embryophyta</taxon>
        <taxon>Tracheophyta</taxon>
        <taxon>Spermatophyta</taxon>
        <taxon>Magnoliopsida</taxon>
        <taxon>eudicotyledons</taxon>
        <taxon>Gunneridae</taxon>
        <taxon>Pentapetalae</taxon>
        <taxon>rosids</taxon>
        <taxon>malvids</taxon>
        <taxon>Brassicales</taxon>
        <taxon>Brassicaceae</taxon>
        <taxon>Camelineae</taxon>
        <taxon>Arabidopsis</taxon>
    </lineage>
</organism>
<sequence length="35" mass="3722">MKAPARKKTPSDKHTAVLVFAPPGFPIGDDETEIG</sequence>
<dbReference type="EMBL" id="AK227729">
    <property type="protein sequence ID" value="BAE99714.1"/>
    <property type="molecule type" value="mRNA"/>
</dbReference>
<protein>
    <submittedName>
        <fullName evidence="1">Uncharacterized protein</fullName>
    </submittedName>
</protein>
<accession>Q0WT34</accession>
<name>Q0WT34_ARATH</name>
<proteinExistence type="evidence at transcript level"/>